<sequence length="563" mass="62891">MLYSLHVKNLALIKEQEIEFSKGLNILTGETGAGKSVIIGSVNLALGGKTDAGLIRTGEESALVELIFGELNDQQKKFIKDMDIDLDEDGTVIIQRKIMPGRSVSKICGETVSARQLKDIASILINIHGQNDHQELLHKKKHMEILDDYCMNELKTPLQELSLRYEEMRSLEKELEDMSMDESSRLREQELLEFEVNEINDANVVLGEDEELESRYHKMVNSRKISEAAYAASAMTSGNDGEDSASDLIGRAVRELSSVSGYDSDIEDLLSQLSDIENLLTDFNHSLSDYVSDLEFDDEDFRNTEDRLNTLNHLKDKYGGSLEKVLEYLEEKSSRLEALSDLDAVRDKLTKSLNDKKKEVLLLCKKISDIRKKGAKSLQDKLTEALIDLNFLDVRFEIEIKSDEDKISSKGYDDAQFMISTNPGEAMRPLDQIASGGELSRIMLALKTVVADKDDISTLIFDEIDAGISGRTAWKVSQKLGELSKDHQIICITHLPQIAAMSDTHFMIEKGLDDGRTVTSISKLDADASTSELARLLGGEEITDAVIQNALEMRKLAEETKRG</sequence>
<gene>
    <name evidence="11" type="ORF">bhn_I0897</name>
</gene>
<evidence type="ECO:0000313" key="12">
    <source>
        <dbReference type="Proteomes" id="UP000179284"/>
    </source>
</evidence>
<dbReference type="GO" id="GO:0009432">
    <property type="term" value="P:SOS response"/>
    <property type="evidence" value="ECO:0007669"/>
    <property type="project" value="TreeGrafter"/>
</dbReference>
<dbReference type="OrthoDB" id="9806954at2"/>
<dbReference type="GO" id="GO:0006310">
    <property type="term" value="P:DNA recombination"/>
    <property type="evidence" value="ECO:0007669"/>
    <property type="project" value="InterPro"/>
</dbReference>
<dbReference type="CDD" id="cd03241">
    <property type="entry name" value="ABC_RecN"/>
    <property type="match status" value="2"/>
</dbReference>
<evidence type="ECO:0000256" key="8">
    <source>
        <dbReference type="ARBA" id="ARBA00033408"/>
    </source>
</evidence>
<dbReference type="InterPro" id="IPR027417">
    <property type="entry name" value="P-loop_NTPase"/>
</dbReference>
<dbReference type="PIRSF" id="PIRSF003128">
    <property type="entry name" value="RecN"/>
    <property type="match status" value="1"/>
</dbReference>
<feature type="domain" description="RecF/RecN/SMC N-terminal" evidence="10">
    <location>
        <begin position="4"/>
        <end position="507"/>
    </location>
</feature>
<dbReference type="KEGG" id="bhu:bhn_I0897"/>
<comment type="similarity">
    <text evidence="2 9">Belongs to the RecN family.</text>
</comment>
<evidence type="ECO:0000256" key="6">
    <source>
        <dbReference type="ARBA" id="ARBA00022840"/>
    </source>
</evidence>
<keyword evidence="12" id="KW-1185">Reference proteome</keyword>
<evidence type="ECO:0000256" key="2">
    <source>
        <dbReference type="ARBA" id="ARBA00009441"/>
    </source>
</evidence>
<dbReference type="NCBIfam" id="TIGR00634">
    <property type="entry name" value="recN"/>
    <property type="match status" value="1"/>
</dbReference>
<keyword evidence="4" id="KW-0547">Nucleotide-binding</keyword>
<dbReference type="PANTHER" id="PTHR11059:SF0">
    <property type="entry name" value="DNA REPAIR PROTEIN RECN"/>
    <property type="match status" value="1"/>
</dbReference>
<evidence type="ECO:0000256" key="3">
    <source>
        <dbReference type="ARBA" id="ARBA00021315"/>
    </source>
</evidence>
<evidence type="ECO:0000256" key="9">
    <source>
        <dbReference type="PIRNR" id="PIRNR003128"/>
    </source>
</evidence>
<comment type="function">
    <text evidence="1 9">May be involved in recombinational repair of damaged DNA.</text>
</comment>
<evidence type="ECO:0000313" key="11">
    <source>
        <dbReference type="EMBL" id="AOZ95931.1"/>
    </source>
</evidence>
<proteinExistence type="inferred from homology"/>
<dbReference type="Gene3D" id="3.40.50.300">
    <property type="entry name" value="P-loop containing nucleotide triphosphate hydrolases"/>
    <property type="match status" value="2"/>
</dbReference>
<dbReference type="GO" id="GO:0005524">
    <property type="term" value="F:ATP binding"/>
    <property type="evidence" value="ECO:0007669"/>
    <property type="project" value="UniProtKB-KW"/>
</dbReference>
<dbReference type="AlphaFoldDB" id="A0A1D9P0C1"/>
<dbReference type="RefSeq" id="WP_071175659.1">
    <property type="nucleotide sequence ID" value="NZ_CP017831.1"/>
</dbReference>
<dbReference type="InterPro" id="IPR004604">
    <property type="entry name" value="DNA_recomb/repair_RecN"/>
</dbReference>
<dbReference type="GO" id="GO:0043590">
    <property type="term" value="C:bacterial nucleoid"/>
    <property type="evidence" value="ECO:0007669"/>
    <property type="project" value="TreeGrafter"/>
</dbReference>
<dbReference type="Pfam" id="PF02463">
    <property type="entry name" value="SMC_N"/>
    <property type="match status" value="1"/>
</dbReference>
<dbReference type="PANTHER" id="PTHR11059">
    <property type="entry name" value="DNA REPAIR PROTEIN RECN"/>
    <property type="match status" value="1"/>
</dbReference>
<organism evidence="11 12">
    <name type="scientific">Butyrivibrio hungatei</name>
    <dbReference type="NCBI Taxonomy" id="185008"/>
    <lineage>
        <taxon>Bacteria</taxon>
        <taxon>Bacillati</taxon>
        <taxon>Bacillota</taxon>
        <taxon>Clostridia</taxon>
        <taxon>Lachnospirales</taxon>
        <taxon>Lachnospiraceae</taxon>
        <taxon>Butyrivibrio</taxon>
    </lineage>
</organism>
<dbReference type="Proteomes" id="UP000179284">
    <property type="component" value="Chromosome I"/>
</dbReference>
<accession>A0A1D9P0C1</accession>
<dbReference type="FunFam" id="3.40.50.300:FF:000356">
    <property type="entry name" value="DNA repair protein RecN"/>
    <property type="match status" value="1"/>
</dbReference>
<evidence type="ECO:0000259" key="10">
    <source>
        <dbReference type="Pfam" id="PF02463"/>
    </source>
</evidence>
<dbReference type="EMBL" id="CP017831">
    <property type="protein sequence ID" value="AOZ95931.1"/>
    <property type="molecule type" value="Genomic_DNA"/>
</dbReference>
<evidence type="ECO:0000256" key="1">
    <source>
        <dbReference type="ARBA" id="ARBA00003618"/>
    </source>
</evidence>
<evidence type="ECO:0000256" key="4">
    <source>
        <dbReference type="ARBA" id="ARBA00022741"/>
    </source>
</evidence>
<name>A0A1D9P0C1_9FIRM</name>
<reference evidence="12" key="1">
    <citation type="submission" date="2016-10" db="EMBL/GenBank/DDBJ databases">
        <title>The complete genome sequence of the rumen bacterium Butyrivibrio hungatei MB2003.</title>
        <authorList>
            <person name="Palevich N."/>
            <person name="Kelly W.J."/>
            <person name="Leahy S.C."/>
            <person name="Altermann E."/>
            <person name="Rakonjac J."/>
            <person name="Attwood G.T."/>
        </authorList>
    </citation>
    <scope>NUCLEOTIDE SEQUENCE [LARGE SCALE GENOMIC DNA]</scope>
    <source>
        <strain evidence="12">MB2003</strain>
    </source>
</reference>
<evidence type="ECO:0000256" key="5">
    <source>
        <dbReference type="ARBA" id="ARBA00022763"/>
    </source>
</evidence>
<keyword evidence="7 9" id="KW-0234">DNA repair</keyword>
<keyword evidence="6" id="KW-0067">ATP-binding</keyword>
<dbReference type="GO" id="GO:0006281">
    <property type="term" value="P:DNA repair"/>
    <property type="evidence" value="ECO:0007669"/>
    <property type="project" value="UniProtKB-KW"/>
</dbReference>
<dbReference type="SUPFAM" id="SSF52540">
    <property type="entry name" value="P-loop containing nucleoside triphosphate hydrolases"/>
    <property type="match status" value="1"/>
</dbReference>
<keyword evidence="5 9" id="KW-0227">DNA damage</keyword>
<protein>
    <recommendedName>
        <fullName evidence="3 9">DNA repair protein RecN</fullName>
    </recommendedName>
    <alternativeName>
        <fullName evidence="8 9">Recombination protein N</fullName>
    </alternativeName>
</protein>
<dbReference type="InterPro" id="IPR003395">
    <property type="entry name" value="RecF/RecN/SMC_N"/>
</dbReference>
<evidence type="ECO:0000256" key="7">
    <source>
        <dbReference type="ARBA" id="ARBA00023204"/>
    </source>
</evidence>